<dbReference type="EMBL" id="CP136864">
    <property type="protein sequence ID" value="WOJ94771.1"/>
    <property type="molecule type" value="Genomic_DNA"/>
</dbReference>
<protein>
    <submittedName>
        <fullName evidence="3">D-aminoacylase</fullName>
        <ecNumber evidence="3">3.5.1.-</ecNumber>
    </submittedName>
</protein>
<proteinExistence type="predicted"/>
<dbReference type="InterPro" id="IPR013108">
    <property type="entry name" value="Amidohydro_3"/>
</dbReference>
<dbReference type="InterPro" id="IPR032466">
    <property type="entry name" value="Metal_Hydrolase"/>
</dbReference>
<keyword evidence="1" id="KW-0732">Signal</keyword>
<dbReference type="SUPFAM" id="SSF51556">
    <property type="entry name" value="Metallo-dependent hydrolases"/>
    <property type="match status" value="1"/>
</dbReference>
<keyword evidence="3" id="KW-0378">Hydrolase</keyword>
<dbReference type="RefSeq" id="WP_407349404.1">
    <property type="nucleotide sequence ID" value="NZ_CP136864.1"/>
</dbReference>
<reference evidence="3 4" key="1">
    <citation type="submission" date="2023-10" db="EMBL/GenBank/DDBJ databases">
        <title>Two novel species belonging to the OM43/NOR5 clade.</title>
        <authorList>
            <person name="Park M."/>
        </authorList>
    </citation>
    <scope>NUCLEOTIDE SEQUENCE [LARGE SCALE GENOMIC DNA]</scope>
    <source>
        <strain evidence="3 4">IMCC43200</strain>
    </source>
</reference>
<gene>
    <name evidence="3" type="ORF">R0135_06285</name>
</gene>
<sequence length="573" mass="62287">MNTVRSPIVSLSFLSFVLSCVCFAIPAAAGDFDLLIRGGSIYDGTGRDPVVADIAIRDDQIVAMGWGLGGADTVIDAKGLAVAPGFINMLSWATEDLIEDGRSLSDIRQGVTLEVMGEGWSMGPVNDRLKTVALQRQSDIRYDISWSTLGGYLEHLENKGVSTNVASFVGATTLRIHEIGFEDRPPTTEELERMQALVREAMEEGALGVGSSLIYAPAFYASTEELIALCKVAAEYGGRYISHIRSESAKLPEAVDELIRIAEEAGIGAEIYHLKAGGVSNHGKLETAITRIEEARARGLDITADMYTYTAGATGLDASMPPWVQEGGYEAWAKRLANPKIRERLRREIASPGDDWENLYAEAGDAEKLILTSFRNTDLRKYTGMTLAAVAKDRGQHPIDTMMDLVIEDGSRVGTVYFLMDEDNVRRKITLPWMAFGSDSGSMAPEGVFLNSNPHPRGYGNFARLLGRYVRDEQLISLAEAIHRLTGLPAANLKLKGRGILKPGNYADVVIFDPETIQDHATFAKPHQLATGVRDVIVNGSVVLRNGEHTGAMPGRFVRGPGFAHAELAVPYQ</sequence>
<organism evidence="3 4">
    <name type="scientific">Congregibacter variabilis</name>
    <dbReference type="NCBI Taxonomy" id="3081200"/>
    <lineage>
        <taxon>Bacteria</taxon>
        <taxon>Pseudomonadati</taxon>
        <taxon>Pseudomonadota</taxon>
        <taxon>Gammaproteobacteria</taxon>
        <taxon>Cellvibrionales</taxon>
        <taxon>Halieaceae</taxon>
        <taxon>Congregibacter</taxon>
    </lineage>
</organism>
<name>A0ABZ0I9K5_9GAMM</name>
<evidence type="ECO:0000256" key="1">
    <source>
        <dbReference type="SAM" id="SignalP"/>
    </source>
</evidence>
<dbReference type="SUPFAM" id="SSF51338">
    <property type="entry name" value="Composite domain of metallo-dependent hydrolases"/>
    <property type="match status" value="1"/>
</dbReference>
<evidence type="ECO:0000259" key="2">
    <source>
        <dbReference type="Pfam" id="PF07969"/>
    </source>
</evidence>
<evidence type="ECO:0000313" key="4">
    <source>
        <dbReference type="Proteomes" id="UP001626537"/>
    </source>
</evidence>
<dbReference type="PANTHER" id="PTHR11647:SF1">
    <property type="entry name" value="COLLAPSIN RESPONSE MEDIATOR PROTEIN"/>
    <property type="match status" value="1"/>
</dbReference>
<dbReference type="InterPro" id="IPR011059">
    <property type="entry name" value="Metal-dep_hydrolase_composite"/>
</dbReference>
<dbReference type="GO" id="GO:0016787">
    <property type="term" value="F:hydrolase activity"/>
    <property type="evidence" value="ECO:0007669"/>
    <property type="project" value="UniProtKB-KW"/>
</dbReference>
<feature type="domain" description="Amidohydrolase 3" evidence="2">
    <location>
        <begin position="183"/>
        <end position="543"/>
    </location>
</feature>
<keyword evidence="4" id="KW-1185">Reference proteome</keyword>
<dbReference type="CDD" id="cd01297">
    <property type="entry name" value="D-aminoacylase"/>
    <property type="match status" value="1"/>
</dbReference>
<dbReference type="Gene3D" id="3.20.20.140">
    <property type="entry name" value="Metal-dependent hydrolases"/>
    <property type="match status" value="2"/>
</dbReference>
<dbReference type="PROSITE" id="PS51257">
    <property type="entry name" value="PROKAR_LIPOPROTEIN"/>
    <property type="match status" value="1"/>
</dbReference>
<feature type="signal peptide" evidence="1">
    <location>
        <begin position="1"/>
        <end position="29"/>
    </location>
</feature>
<feature type="chain" id="PRO_5047195763" evidence="1">
    <location>
        <begin position="30"/>
        <end position="573"/>
    </location>
</feature>
<dbReference type="EC" id="3.5.1.-" evidence="3"/>
<dbReference type="Pfam" id="PF07969">
    <property type="entry name" value="Amidohydro_3"/>
    <property type="match status" value="1"/>
</dbReference>
<evidence type="ECO:0000313" key="3">
    <source>
        <dbReference type="EMBL" id="WOJ94771.1"/>
    </source>
</evidence>
<dbReference type="PANTHER" id="PTHR11647">
    <property type="entry name" value="HYDRANTOINASE/DIHYDROPYRIMIDINASE FAMILY MEMBER"/>
    <property type="match status" value="1"/>
</dbReference>
<accession>A0ABZ0I9K5</accession>
<dbReference type="Gene3D" id="2.30.40.10">
    <property type="entry name" value="Urease, subunit C, domain 1"/>
    <property type="match status" value="2"/>
</dbReference>
<dbReference type="InterPro" id="IPR050378">
    <property type="entry name" value="Metallo-dep_Hydrolases_sf"/>
</dbReference>
<dbReference type="Proteomes" id="UP001626537">
    <property type="component" value="Chromosome"/>
</dbReference>